<dbReference type="EMBL" id="CP013251">
    <property type="protein sequence ID" value="AMO54585.1"/>
    <property type="molecule type" value="Genomic_DNA"/>
</dbReference>
<dbReference type="KEGG" id="emp:EZMO1_0331"/>
<name>A0A142B759_9GAMM</name>
<protein>
    <submittedName>
        <fullName evidence="1">Tn7-like transposition protein B</fullName>
    </submittedName>
</protein>
<organism evidence="1 2">
    <name type="scientific">Endozoicomonas montiporae CL-33</name>
    <dbReference type="NCBI Taxonomy" id="570277"/>
    <lineage>
        <taxon>Bacteria</taxon>
        <taxon>Pseudomonadati</taxon>
        <taxon>Pseudomonadota</taxon>
        <taxon>Gammaproteobacteria</taxon>
        <taxon>Oceanospirillales</taxon>
        <taxon>Endozoicomonadaceae</taxon>
        <taxon>Endozoicomonas</taxon>
    </lineage>
</organism>
<evidence type="ECO:0000313" key="1">
    <source>
        <dbReference type="EMBL" id="AMO54585.1"/>
    </source>
</evidence>
<proteinExistence type="predicted"/>
<sequence>MHTERSIQIDDALQVVESKSLNSGMYRVVLLGDAHTYLVEICKRPRKLYKVERGDLFSDIQKERIKKIVYETPYHLLLPEEDIPESSLKEMNRRYEIINPAIGAINDVILRNSSGQELIKECINRSKGISPSGEKVNKTTVYLYIYRFLMYGRVERALLPDRFLQGARGKIRTVTKDTKIRGRPRKYKEDIVTINIDTDAQEIIKKAYKNYYKKLHRPSGECCNDYVSLLNAIWYDNYIESIDSHGKIKYKKQRISETQLRDWLPKLIDNFDKLERKVGSKNLAKDYKESYGTMNDIADGPAHVYAIDANTVDTYLGSDYEYLKENTTGKPFQYNVVDVFSGMLTWSSIDFRDPCLARFMEALLGAFMKKSIMGEIWGIEINDEDWPCELISYENLGDRGSEFITPKKNIIHGRLNVIASSACPAYRPDQKPLVESTNKIFNETLFHRLPGAVIKAIARGDKHPAEMACIVMPEIYKLSAEVAYDINRRLLDRKYLTPQMLRDGVRPQPVEIWKWGLENCNSYGIPSGNFDTKLMLITLSEQVTIRANEKGVYTLEDKGQDKIFYQPANKDIQKFVRLYHNNFNSSLIADYYTGHRIAGSVNFLYLISKKDNQITKCRIHSRSRRLVNMHIHQVTSQLEYDRCEDRVIKKEDAENKAKTTKVRRGIVKDAFKKTKKGKSVARARRKNIKEDKDLEQAMLDLKKKTAYEKILDEKVNSDKTEQIKPKESKKKRSENKDELFDDFIKGI</sequence>
<dbReference type="PATRIC" id="fig|570277.3.peg.350"/>
<dbReference type="AlphaFoldDB" id="A0A142B759"/>
<dbReference type="STRING" id="570277.EZMO1_0331"/>
<reference evidence="1 2" key="1">
    <citation type="journal article" date="2016" name="Front. Microbiol.">
        <title>Genomic Insight into the Host-Endosymbiont Relationship of Endozoicomonas montiporae CL-33(T) with its Coral Host.</title>
        <authorList>
            <person name="Ding J.-Y."/>
            <person name="Shiu J.-H."/>
            <person name="Chen W.-M."/>
            <person name="Chiang Y.-R."/>
            <person name="Tang S.-L."/>
        </authorList>
    </citation>
    <scope>NUCLEOTIDE SEQUENCE [LARGE SCALE GENOMIC DNA]</scope>
    <source>
        <strain evidence="1 2">CL-33</strain>
    </source>
</reference>
<dbReference type="Proteomes" id="UP000071065">
    <property type="component" value="Chromosome"/>
</dbReference>
<gene>
    <name evidence="1" type="ORF">EZMO1_0331</name>
</gene>
<accession>A0A142B759</accession>
<dbReference type="RefSeq" id="WP_145912434.1">
    <property type="nucleotide sequence ID" value="NZ_CP013251.1"/>
</dbReference>
<evidence type="ECO:0000313" key="2">
    <source>
        <dbReference type="Proteomes" id="UP000071065"/>
    </source>
</evidence>
<dbReference type="OrthoDB" id="501284at2"/>